<dbReference type="EMBL" id="FO203522">
    <property type="protein sequence ID" value="CCO25060.1"/>
    <property type="molecule type" value="Genomic_DNA"/>
</dbReference>
<protein>
    <submittedName>
        <fullName evidence="4">Acetyltransferase, GNAT family</fullName>
    </submittedName>
</protein>
<dbReference type="SUPFAM" id="SSF55729">
    <property type="entry name" value="Acyl-CoA N-acyltransferases (Nat)"/>
    <property type="match status" value="1"/>
</dbReference>
<dbReference type="STRING" id="1121451.DESAM_22793"/>
<dbReference type="GO" id="GO:0008080">
    <property type="term" value="F:N-acetyltransferase activity"/>
    <property type="evidence" value="ECO:0007669"/>
    <property type="project" value="InterPro"/>
</dbReference>
<organism evidence="4 5">
    <name type="scientific">Maridesulfovibrio hydrothermalis AM13 = DSM 14728</name>
    <dbReference type="NCBI Taxonomy" id="1121451"/>
    <lineage>
        <taxon>Bacteria</taxon>
        <taxon>Pseudomonadati</taxon>
        <taxon>Thermodesulfobacteriota</taxon>
        <taxon>Desulfovibrionia</taxon>
        <taxon>Desulfovibrionales</taxon>
        <taxon>Desulfovibrionaceae</taxon>
        <taxon>Maridesulfovibrio</taxon>
    </lineage>
</organism>
<keyword evidence="5" id="KW-1185">Reference proteome</keyword>
<evidence type="ECO:0000256" key="1">
    <source>
        <dbReference type="ARBA" id="ARBA00022679"/>
    </source>
</evidence>
<dbReference type="PANTHER" id="PTHR43626">
    <property type="entry name" value="ACYL-COA N-ACYLTRANSFERASE"/>
    <property type="match status" value="1"/>
</dbReference>
<reference evidence="4 5" key="1">
    <citation type="submission" date="2012-10" db="EMBL/GenBank/DDBJ databases">
        <authorList>
            <person name="Genoscope - CEA"/>
        </authorList>
    </citation>
    <scope>NUCLEOTIDE SEQUENCE [LARGE SCALE GENOMIC DNA]</scope>
    <source>
        <strain evidence="5">AM13 / DSM 14728</strain>
    </source>
</reference>
<dbReference type="HOGENOM" id="CLU_086503_5_1_7"/>
<evidence type="ECO:0000256" key="2">
    <source>
        <dbReference type="ARBA" id="ARBA00023315"/>
    </source>
</evidence>
<dbReference type="eggNOG" id="COG0456">
    <property type="taxonomic scope" value="Bacteria"/>
</dbReference>
<sequence>MAISYSWTKNFKTEELEELFLSVEWESGKYPAKLQKALLNSHKVYSVWDGERLIGMINSMTDTVLTVYFQYLLVHPDYQGHGLGKKLVGEMLEIYSDIPRKILISVEEQVGFYQHCGFTHHTDKAPMFVSTL</sequence>
<gene>
    <name evidence="4" type="ORF">DESAM_22793</name>
</gene>
<dbReference type="Gene3D" id="3.40.630.30">
    <property type="match status" value="1"/>
</dbReference>
<evidence type="ECO:0000259" key="3">
    <source>
        <dbReference type="PROSITE" id="PS51186"/>
    </source>
</evidence>
<dbReference type="OrthoDB" id="9775804at2"/>
<dbReference type="KEGG" id="dhy:DESAM_22793"/>
<feature type="domain" description="N-acetyltransferase" evidence="3">
    <location>
        <begin position="6"/>
        <end position="132"/>
    </location>
</feature>
<accession>L0RFS9</accession>
<dbReference type="InterPro" id="IPR016181">
    <property type="entry name" value="Acyl_CoA_acyltransferase"/>
</dbReference>
<keyword evidence="1 4" id="KW-0808">Transferase</keyword>
<keyword evidence="2" id="KW-0012">Acyltransferase</keyword>
<dbReference type="RefSeq" id="WP_015337658.1">
    <property type="nucleotide sequence ID" value="NC_020055.1"/>
</dbReference>
<dbReference type="GO" id="GO:0005737">
    <property type="term" value="C:cytoplasm"/>
    <property type="evidence" value="ECO:0007669"/>
    <property type="project" value="TreeGrafter"/>
</dbReference>
<name>L0RFS9_9BACT</name>
<proteinExistence type="predicted"/>
<dbReference type="PANTHER" id="PTHR43626:SF4">
    <property type="entry name" value="GCN5-RELATED N-ACETYLTRANSFERASE 2, CHLOROPLASTIC"/>
    <property type="match status" value="1"/>
</dbReference>
<dbReference type="CDD" id="cd04301">
    <property type="entry name" value="NAT_SF"/>
    <property type="match status" value="1"/>
</dbReference>
<dbReference type="Pfam" id="PF13508">
    <property type="entry name" value="Acetyltransf_7"/>
    <property type="match status" value="1"/>
</dbReference>
<dbReference type="Proteomes" id="UP000010808">
    <property type="component" value="Chromosome"/>
</dbReference>
<dbReference type="AlphaFoldDB" id="L0RFS9"/>
<evidence type="ECO:0000313" key="5">
    <source>
        <dbReference type="Proteomes" id="UP000010808"/>
    </source>
</evidence>
<dbReference type="PROSITE" id="PS51186">
    <property type="entry name" value="GNAT"/>
    <property type="match status" value="1"/>
</dbReference>
<dbReference type="InterPro" id="IPR045039">
    <property type="entry name" value="NSI-like"/>
</dbReference>
<dbReference type="InterPro" id="IPR000182">
    <property type="entry name" value="GNAT_dom"/>
</dbReference>
<dbReference type="PATRIC" id="fig|1121451.3.peg.3006"/>
<evidence type="ECO:0000313" key="4">
    <source>
        <dbReference type="EMBL" id="CCO25060.1"/>
    </source>
</evidence>